<dbReference type="Proteomes" id="UP000295361">
    <property type="component" value="Unassembled WGS sequence"/>
</dbReference>
<dbReference type="SUPFAM" id="SSF53756">
    <property type="entry name" value="UDP-Glycosyltransferase/glycogen phosphorylase"/>
    <property type="match status" value="1"/>
</dbReference>
<keyword evidence="2 4" id="KW-0808">Transferase</keyword>
<dbReference type="GO" id="GO:0016757">
    <property type="term" value="F:glycosyltransferase activity"/>
    <property type="evidence" value="ECO:0007669"/>
    <property type="project" value="UniProtKB-KW"/>
</dbReference>
<comment type="caution">
    <text evidence="4">The sequence shown here is derived from an EMBL/GenBank/DDBJ whole genome shotgun (WGS) entry which is preliminary data.</text>
</comment>
<proteinExistence type="predicted"/>
<dbReference type="Pfam" id="PF00534">
    <property type="entry name" value="Glycos_transf_1"/>
    <property type="match status" value="1"/>
</dbReference>
<keyword evidence="1" id="KW-0328">Glycosyltransferase</keyword>
<feature type="domain" description="Glycosyl transferase family 1" evidence="3">
    <location>
        <begin position="158"/>
        <end position="310"/>
    </location>
</feature>
<gene>
    <name evidence="4" type="ORF">DES47_105346</name>
</gene>
<dbReference type="Gene3D" id="3.40.50.2000">
    <property type="entry name" value="Glycogen Phosphorylase B"/>
    <property type="match status" value="2"/>
</dbReference>
<name>A0A4R6QJR6_9BURK</name>
<dbReference type="InParanoid" id="A0A4R6QJR6"/>
<dbReference type="PANTHER" id="PTHR12526:SF510">
    <property type="entry name" value="D-INOSITOL 3-PHOSPHATE GLYCOSYLTRANSFERASE"/>
    <property type="match status" value="1"/>
</dbReference>
<reference evidence="4 5" key="1">
    <citation type="submission" date="2019-03" db="EMBL/GenBank/DDBJ databases">
        <title>Genomic Encyclopedia of Type Strains, Phase IV (KMG-IV): sequencing the most valuable type-strain genomes for metagenomic binning, comparative biology and taxonomic classification.</title>
        <authorList>
            <person name="Goeker M."/>
        </authorList>
    </citation>
    <scope>NUCLEOTIDE SEQUENCE [LARGE SCALE GENOMIC DNA]</scope>
    <source>
        <strain evidence="4 5">DSM 16998</strain>
    </source>
</reference>
<dbReference type="PANTHER" id="PTHR12526">
    <property type="entry name" value="GLYCOSYLTRANSFERASE"/>
    <property type="match status" value="1"/>
</dbReference>
<organism evidence="4 5">
    <name type="scientific">Roseateles toxinivorans</name>
    <dbReference type="NCBI Taxonomy" id="270368"/>
    <lineage>
        <taxon>Bacteria</taxon>
        <taxon>Pseudomonadati</taxon>
        <taxon>Pseudomonadota</taxon>
        <taxon>Betaproteobacteria</taxon>
        <taxon>Burkholderiales</taxon>
        <taxon>Sphaerotilaceae</taxon>
        <taxon>Roseateles</taxon>
    </lineage>
</organism>
<evidence type="ECO:0000313" key="4">
    <source>
        <dbReference type="EMBL" id="TDP63341.1"/>
    </source>
</evidence>
<accession>A0A4R6QJR6</accession>
<dbReference type="AlphaFoldDB" id="A0A4R6QJR6"/>
<keyword evidence="5" id="KW-1185">Reference proteome</keyword>
<protein>
    <submittedName>
        <fullName evidence="4">Glycosyltransferase involved in cell wall biosynthesis</fullName>
    </submittedName>
</protein>
<dbReference type="EMBL" id="SNXS01000005">
    <property type="protein sequence ID" value="TDP63341.1"/>
    <property type="molecule type" value="Genomic_DNA"/>
</dbReference>
<dbReference type="InterPro" id="IPR001296">
    <property type="entry name" value="Glyco_trans_1"/>
</dbReference>
<evidence type="ECO:0000313" key="5">
    <source>
        <dbReference type="Proteomes" id="UP000295361"/>
    </source>
</evidence>
<sequence length="341" mass="37360">MSSVSAAYRDAGLFERCGVRYLSSVTARSGAMVKLWVAIGAWLELVGLLLSRQVDLAHIHVASGASFWRKAIYLWTLRMAGVQVVLHVHGGNFLEFFRTTSRLGQRYIRASFAQCGRVILLSRAWVDRIGVVVDPSRCRAIGNPVLAWPQQRTPRPIRTFLFLGRFERDKGINELLEAFAKVRRQVPDVKLLLGGDGDTSLIERAVAQHDMAQDVTRLGWVSGETKRNAFAAADALVLPSYVEALPVAMLEAMSCGLPVVVSNVGSIPEVISDGVNGLLVAPRDIDALAQAMLALALKPDLALQLGIEGKATFDGQFDARLVADQVAQLYFEVLTDRKRAH</sequence>
<dbReference type="CDD" id="cd03801">
    <property type="entry name" value="GT4_PimA-like"/>
    <property type="match status" value="1"/>
</dbReference>
<evidence type="ECO:0000256" key="2">
    <source>
        <dbReference type="ARBA" id="ARBA00022679"/>
    </source>
</evidence>
<evidence type="ECO:0000256" key="1">
    <source>
        <dbReference type="ARBA" id="ARBA00022676"/>
    </source>
</evidence>
<evidence type="ECO:0000259" key="3">
    <source>
        <dbReference type="Pfam" id="PF00534"/>
    </source>
</evidence>